<comment type="caution">
    <text evidence="4">The sequence shown here is derived from an EMBL/GenBank/DDBJ whole genome shotgun (WGS) entry which is preliminary data.</text>
</comment>
<keyword evidence="2" id="KW-0067">ATP-binding</keyword>
<gene>
    <name evidence="4" type="ORF">CLV98_109148</name>
</gene>
<dbReference type="OrthoDB" id="9814400at2"/>
<feature type="binding site" evidence="2">
    <location>
        <begin position="207"/>
        <end position="214"/>
    </location>
    <ligand>
        <name>ATP</name>
        <dbReference type="ChEBI" id="CHEBI:30616"/>
    </ligand>
</feature>
<protein>
    <submittedName>
        <fullName evidence="4">Fic family protein</fullName>
    </submittedName>
</protein>
<feature type="binding site" evidence="2">
    <location>
        <position position="252"/>
    </location>
    <ligand>
        <name>ATP</name>
        <dbReference type="ChEBI" id="CHEBI:30616"/>
    </ligand>
</feature>
<dbReference type="Gene3D" id="1.10.3290.10">
    <property type="entry name" value="Fido-like domain"/>
    <property type="match status" value="1"/>
</dbReference>
<keyword evidence="2" id="KW-0547">Nucleotide-binding</keyword>
<evidence type="ECO:0000259" key="3">
    <source>
        <dbReference type="PROSITE" id="PS51459"/>
    </source>
</evidence>
<proteinExistence type="predicted"/>
<feature type="binding site" evidence="2">
    <location>
        <begin position="244"/>
        <end position="245"/>
    </location>
    <ligand>
        <name>ATP</name>
        <dbReference type="ChEBI" id="CHEBI:30616"/>
    </ligand>
</feature>
<reference evidence="4 5" key="1">
    <citation type="submission" date="2018-03" db="EMBL/GenBank/DDBJ databases">
        <title>Genomic Encyclopedia of Archaeal and Bacterial Type Strains, Phase II (KMG-II): from individual species to whole genera.</title>
        <authorList>
            <person name="Goeker M."/>
        </authorList>
    </citation>
    <scope>NUCLEOTIDE SEQUENCE [LARGE SCALE GENOMIC DNA]</scope>
    <source>
        <strain evidence="4 5">DSM 100346</strain>
    </source>
</reference>
<dbReference type="InterPro" id="IPR040198">
    <property type="entry name" value="Fido_containing"/>
</dbReference>
<dbReference type="Pfam" id="PF13776">
    <property type="entry name" value="DUF4172"/>
    <property type="match status" value="1"/>
</dbReference>
<evidence type="ECO:0000256" key="2">
    <source>
        <dbReference type="PIRSR" id="PIRSR640198-2"/>
    </source>
</evidence>
<dbReference type="Pfam" id="PF02661">
    <property type="entry name" value="Fic"/>
    <property type="match status" value="1"/>
</dbReference>
<dbReference type="SUPFAM" id="SSF140931">
    <property type="entry name" value="Fic-like"/>
    <property type="match status" value="1"/>
</dbReference>
<name>A0A316AID4_9BACT</name>
<dbReference type="PROSITE" id="PS51459">
    <property type="entry name" value="FIDO"/>
    <property type="match status" value="1"/>
</dbReference>
<evidence type="ECO:0000313" key="5">
    <source>
        <dbReference type="Proteomes" id="UP000245880"/>
    </source>
</evidence>
<dbReference type="AlphaFoldDB" id="A0A316AID4"/>
<dbReference type="RefSeq" id="WP_109675934.1">
    <property type="nucleotide sequence ID" value="NZ_QGDT01000009.1"/>
</dbReference>
<dbReference type="PANTHER" id="PTHR13504:SF33">
    <property type="entry name" value="FIC FAMILY PROTEIN"/>
    <property type="match status" value="1"/>
</dbReference>
<dbReference type="InterPro" id="IPR036597">
    <property type="entry name" value="Fido-like_dom_sf"/>
</dbReference>
<dbReference type="InterPro" id="IPR036388">
    <property type="entry name" value="WH-like_DNA-bd_sf"/>
</dbReference>
<keyword evidence="5" id="KW-1185">Reference proteome</keyword>
<evidence type="ECO:0000313" key="4">
    <source>
        <dbReference type="EMBL" id="PWJ57038.1"/>
    </source>
</evidence>
<feature type="active site" evidence="1">
    <location>
        <position position="203"/>
    </location>
</feature>
<accession>A0A316AID4</accession>
<sequence length="370" mass="42194">MKWIWEHKDWPNFTFDQDRFSKFEIEFHRNAGLIIGSLSGITTDEIDDLRVAILSNEAIDTSRIEGEILDRDSVQSSIRKNLGLQTDGRRANPQEAGISQMLVNLYKTYSEPLTQEKLFNWHAMIVNGRADLEVIGGYRIHSDPMQIVSGRLDRPKVFYEAPPSSRIPEEMKSFIAWYNKSTEEGLPTMIHAAIAHLYFELIHPFEDGNGRIGRAIAEKSLALAAKQPLVTSLSSVIELDKKAYYQALEKANGSLNINEWLEYFGTKVLEAQKHVQELITFVIAKAKFLQQFDSKLNERQKKVILRIFRAGLDGFQGGLSAENYIRITQTSRATATRDLQELVEMGALKREGKLRHTRYYLDRIGGTQAN</sequence>
<dbReference type="InterPro" id="IPR025230">
    <property type="entry name" value="DUF4172"/>
</dbReference>
<dbReference type="Proteomes" id="UP000245880">
    <property type="component" value="Unassembled WGS sequence"/>
</dbReference>
<organism evidence="4 5">
    <name type="scientific">Dyadobacter jejuensis</name>
    <dbReference type="NCBI Taxonomy" id="1082580"/>
    <lineage>
        <taxon>Bacteria</taxon>
        <taxon>Pseudomonadati</taxon>
        <taxon>Bacteroidota</taxon>
        <taxon>Cytophagia</taxon>
        <taxon>Cytophagales</taxon>
        <taxon>Spirosomataceae</taxon>
        <taxon>Dyadobacter</taxon>
    </lineage>
</organism>
<evidence type="ECO:0000256" key="1">
    <source>
        <dbReference type="PIRSR" id="PIRSR640198-1"/>
    </source>
</evidence>
<feature type="domain" description="Fido" evidence="3">
    <location>
        <begin position="113"/>
        <end position="266"/>
    </location>
</feature>
<dbReference type="GO" id="GO:0005524">
    <property type="term" value="F:ATP binding"/>
    <property type="evidence" value="ECO:0007669"/>
    <property type="project" value="UniProtKB-KW"/>
</dbReference>
<dbReference type="InterPro" id="IPR003812">
    <property type="entry name" value="Fido"/>
</dbReference>
<dbReference type="EMBL" id="QGDT01000009">
    <property type="protein sequence ID" value="PWJ57038.1"/>
    <property type="molecule type" value="Genomic_DNA"/>
</dbReference>
<dbReference type="PANTHER" id="PTHR13504">
    <property type="entry name" value="FIDO DOMAIN-CONTAINING PROTEIN DDB_G0283145"/>
    <property type="match status" value="1"/>
</dbReference>
<dbReference type="Gene3D" id="1.10.10.10">
    <property type="entry name" value="Winged helix-like DNA-binding domain superfamily/Winged helix DNA-binding domain"/>
    <property type="match status" value="1"/>
</dbReference>